<evidence type="ECO:0000313" key="1">
    <source>
        <dbReference type="EMBL" id="GBP09292.1"/>
    </source>
</evidence>
<dbReference type="EMBL" id="BGZK01000035">
    <property type="protein sequence ID" value="GBP09292.1"/>
    <property type="molecule type" value="Genomic_DNA"/>
</dbReference>
<dbReference type="Proteomes" id="UP000299102">
    <property type="component" value="Unassembled WGS sequence"/>
</dbReference>
<evidence type="ECO:0000313" key="2">
    <source>
        <dbReference type="Proteomes" id="UP000299102"/>
    </source>
</evidence>
<reference evidence="1 2" key="1">
    <citation type="journal article" date="2019" name="Commun. Biol.">
        <title>The bagworm genome reveals a unique fibroin gene that provides high tensile strength.</title>
        <authorList>
            <person name="Kono N."/>
            <person name="Nakamura H."/>
            <person name="Ohtoshi R."/>
            <person name="Tomita M."/>
            <person name="Numata K."/>
            <person name="Arakawa K."/>
        </authorList>
    </citation>
    <scope>NUCLEOTIDE SEQUENCE [LARGE SCALE GENOMIC DNA]</scope>
</reference>
<name>A0A4C1T4F2_EUMVA</name>
<comment type="caution">
    <text evidence="1">The sequence shown here is derived from an EMBL/GenBank/DDBJ whole genome shotgun (WGS) entry which is preliminary data.</text>
</comment>
<organism evidence="1 2">
    <name type="scientific">Eumeta variegata</name>
    <name type="common">Bagworm moth</name>
    <name type="synonym">Eumeta japonica</name>
    <dbReference type="NCBI Taxonomy" id="151549"/>
    <lineage>
        <taxon>Eukaryota</taxon>
        <taxon>Metazoa</taxon>
        <taxon>Ecdysozoa</taxon>
        <taxon>Arthropoda</taxon>
        <taxon>Hexapoda</taxon>
        <taxon>Insecta</taxon>
        <taxon>Pterygota</taxon>
        <taxon>Neoptera</taxon>
        <taxon>Endopterygota</taxon>
        <taxon>Lepidoptera</taxon>
        <taxon>Glossata</taxon>
        <taxon>Ditrysia</taxon>
        <taxon>Tineoidea</taxon>
        <taxon>Psychidae</taxon>
        <taxon>Oiketicinae</taxon>
        <taxon>Eumeta</taxon>
    </lineage>
</organism>
<sequence length="187" mass="21239">MCLLKEINPEDIPLFIHRDLKKLSPVLFEHVDVKRLLKELVKIRLGAVDMWLIEQLSSTKIGYHIDGICVNNICYADDMVLLSPSIGALLKTFAKAHGLSLFTRAVCECATGRGHTTICVSQYNKVFRVLMGLPSFFSASGMFAEAQTDNFHVIIRKRGAFTMKRLRNNPSDILRLAERWDCPMLER</sequence>
<gene>
    <name evidence="1" type="ORF">EVAR_5733_1</name>
</gene>
<dbReference type="AlphaFoldDB" id="A0A4C1T4F2"/>
<protein>
    <recommendedName>
        <fullName evidence="3">Reverse transcriptase domain-containing protein</fullName>
    </recommendedName>
</protein>
<evidence type="ECO:0008006" key="3">
    <source>
        <dbReference type="Google" id="ProtNLM"/>
    </source>
</evidence>
<accession>A0A4C1T4F2</accession>
<keyword evidence="2" id="KW-1185">Reference proteome</keyword>
<dbReference type="OrthoDB" id="10014409at2759"/>
<proteinExistence type="predicted"/>